<dbReference type="SUPFAM" id="SSF46565">
    <property type="entry name" value="Chaperone J-domain"/>
    <property type="match status" value="1"/>
</dbReference>
<dbReference type="AlphaFoldDB" id="A0A146KGA5"/>
<name>A0A146KGA5_9EUKA</name>
<dbReference type="EMBL" id="GDID01000874">
    <property type="protein sequence ID" value="JAP95732.1"/>
    <property type="molecule type" value="Transcribed_RNA"/>
</dbReference>
<keyword evidence="1" id="KW-0732">Signal</keyword>
<feature type="non-terminal residue" evidence="2">
    <location>
        <position position="1"/>
    </location>
</feature>
<feature type="non-terminal residue" evidence="2">
    <location>
        <position position="122"/>
    </location>
</feature>
<evidence type="ECO:0000313" key="2">
    <source>
        <dbReference type="EMBL" id="JAP95732.1"/>
    </source>
</evidence>
<proteinExistence type="predicted"/>
<gene>
    <name evidence="2" type="ORF">TPC1_11172</name>
</gene>
<dbReference type="InterPro" id="IPR036869">
    <property type="entry name" value="J_dom_sf"/>
</dbReference>
<organism evidence="2">
    <name type="scientific">Trepomonas sp. PC1</name>
    <dbReference type="NCBI Taxonomy" id="1076344"/>
    <lineage>
        <taxon>Eukaryota</taxon>
        <taxon>Metamonada</taxon>
        <taxon>Diplomonadida</taxon>
        <taxon>Hexamitidae</taxon>
        <taxon>Hexamitinae</taxon>
        <taxon>Trepomonas</taxon>
    </lineage>
</organism>
<sequence>QSEKQRFWLDSLFFVYLLQQLIHDTFSLSNSVQIDCIRWCLKKVLLISNQRTKKQKQPRNWQGDFKKMDDKQAKLILNLPQFPTKDQVQSHYRKLLQRNHPDRGGSVFISQLLSEALKQLDK</sequence>
<protein>
    <submittedName>
        <fullName evidence="2">Pam18</fullName>
    </submittedName>
</protein>
<evidence type="ECO:0000256" key="1">
    <source>
        <dbReference type="SAM" id="SignalP"/>
    </source>
</evidence>
<feature type="signal peptide" evidence="1">
    <location>
        <begin position="1"/>
        <end position="27"/>
    </location>
</feature>
<reference evidence="2" key="1">
    <citation type="submission" date="2015-07" db="EMBL/GenBank/DDBJ databases">
        <title>Adaptation to a free-living lifestyle via gene acquisitions in the diplomonad Trepomonas sp. PC1.</title>
        <authorList>
            <person name="Xu F."/>
            <person name="Jerlstrom-Hultqvist J."/>
            <person name="Kolisko M."/>
            <person name="Simpson A.G.B."/>
            <person name="Roger A.J."/>
            <person name="Svard S.G."/>
            <person name="Andersson J.O."/>
        </authorList>
    </citation>
    <scope>NUCLEOTIDE SEQUENCE</scope>
    <source>
        <strain evidence="2">PC1</strain>
    </source>
</reference>
<feature type="chain" id="PRO_5007526669" evidence="1">
    <location>
        <begin position="28"/>
        <end position="122"/>
    </location>
</feature>
<dbReference type="Gene3D" id="1.10.287.110">
    <property type="entry name" value="DnaJ domain"/>
    <property type="match status" value="1"/>
</dbReference>
<accession>A0A146KGA5</accession>